<proteinExistence type="inferred from homology"/>
<dbReference type="PROSITE" id="PS50011">
    <property type="entry name" value="PROTEIN_KINASE_DOM"/>
    <property type="match status" value="1"/>
</dbReference>
<evidence type="ECO:0000256" key="3">
    <source>
        <dbReference type="ARBA" id="ARBA00022527"/>
    </source>
</evidence>
<dbReference type="SMART" id="SM00220">
    <property type="entry name" value="S_TKc"/>
    <property type="match status" value="1"/>
</dbReference>
<evidence type="ECO:0000256" key="11">
    <source>
        <dbReference type="ARBA" id="ARBA00022840"/>
    </source>
</evidence>
<evidence type="ECO:0000256" key="5">
    <source>
        <dbReference type="ARBA" id="ARBA00022679"/>
    </source>
</evidence>
<evidence type="ECO:0000256" key="7">
    <source>
        <dbReference type="ARBA" id="ARBA00022729"/>
    </source>
</evidence>
<feature type="signal peptide" evidence="21">
    <location>
        <begin position="1"/>
        <end position="22"/>
    </location>
</feature>
<evidence type="ECO:0000256" key="12">
    <source>
        <dbReference type="ARBA" id="ARBA00022845"/>
    </source>
</evidence>
<evidence type="ECO:0000256" key="2">
    <source>
        <dbReference type="ARBA" id="ARBA00012513"/>
    </source>
</evidence>
<dbReference type="SUPFAM" id="SSF50998">
    <property type="entry name" value="Quinoprotein alcohol dehydrogenase-like"/>
    <property type="match status" value="1"/>
</dbReference>
<accession>A0A9P0HBU6</accession>
<dbReference type="FunFam" id="3.30.200.20:FF:000193">
    <property type="entry name" value="Eukaryotic translation initiation factor 2-alpha kinase 3"/>
    <property type="match status" value="1"/>
</dbReference>
<evidence type="ECO:0000256" key="6">
    <source>
        <dbReference type="ARBA" id="ARBA00022692"/>
    </source>
</evidence>
<dbReference type="PANTHER" id="PTHR11042:SF91">
    <property type="entry name" value="EUKARYOTIC TRANSLATION INITIATION FACTOR 2-ALPHA KINASE"/>
    <property type="match status" value="1"/>
</dbReference>
<dbReference type="InterPro" id="IPR011009">
    <property type="entry name" value="Kinase-like_dom_sf"/>
</dbReference>
<dbReference type="Proteomes" id="UP001152798">
    <property type="component" value="Chromosome 4"/>
</dbReference>
<evidence type="ECO:0000259" key="22">
    <source>
        <dbReference type="PROSITE" id="PS50011"/>
    </source>
</evidence>
<sequence>MMTLKTILVLISISCFVNFCDSGNIEVEQLPFCNTGDSSQEFKKLLFVSTLDGRLSALNIEKGGAEKWSITTGPMLSSSIHTLELTNNGQFVRMIPSLSGGLYKFNGDSVEAIPVTADNLLKSSFLYSDDLVISGGKESKTYGVEVSTGKILYECSMSKCDNESKSSPVGDVIVVQRQTQTIRAIEPRSGAERWNFSVGQHDVKIAHDPSSYCHSVIDPSADLILKVIVPDGLICAISKTNPGEVVWKHKFEYPVVSAWQVIKGQMKWVDLFGGSNNVEDNFSLPKSPVLYIGMHNKQLYIQESVQMQRKILEHVKTNLIAGETFIPRIPWRPVPARVLGIAGPKEPILQITEEKTQASTTALSVLYASEYVNGNGYFLYSAADVEKAETGLCASNDKVNITIIIDNGEPTIEDIDDEDEDEEKETPVQVIMVSFWYWWKEVLLTSISTAILLNVILQRRLILFFKKNQDEDREPLVEGSINGHTRNNSSSKFAFPVLFSSSAEYVSRYLTDFEPVHCLGKGGFGVVFQAKNKIDDCHYAIKRIPLPNKDESRERVMREVKALAKLDHQNIVRYFNAWLECPPPNWQETQDALWAHTHKDEIFSDDAVRVDLSSQITPSSEIPPPFPIHHRKQKNVLKSLWEKASSFYPGSCQIEESIENQPIHRQLQDASDSYIVFEGSSKKEDSFIDDTKELSECITNGTGITCCTRPSSLSISSGPSDGRSLRMYLFIQMQLCRKESLRDWLSDNLIRDKKQIMHIFDQIVQAVEYVHLQGLIHRDLKPSNIFFSPDGQVKVGDFGLVTAMVEGDDFRSPLLGRKVVDERHTARVGTQLYMSPEQVSGQQYNYKVDIYSLGLILFELLIPFNTQMERWRTLTSVRENKFPFNFEKDFTDEHELLKLMLSQRPEERPTTIGVRSRPPLRELQTESTIGEDWHFSLPARHRDSSFSRSSQESSS</sequence>
<dbReference type="GO" id="GO:0004694">
    <property type="term" value="F:eukaryotic translation initiation factor 2alpha kinase activity"/>
    <property type="evidence" value="ECO:0007669"/>
    <property type="project" value="TreeGrafter"/>
</dbReference>
<evidence type="ECO:0000256" key="1">
    <source>
        <dbReference type="ARBA" id="ARBA00004115"/>
    </source>
</evidence>
<feature type="binding site" evidence="20">
    <location>
        <position position="542"/>
    </location>
    <ligand>
        <name>ATP</name>
        <dbReference type="ChEBI" id="CHEBI:30616"/>
    </ligand>
</feature>
<feature type="chain" id="PRO_5040115591" description="non-specific serine/threonine protein kinase" evidence="21">
    <location>
        <begin position="23"/>
        <end position="955"/>
    </location>
</feature>
<dbReference type="GO" id="GO:0005789">
    <property type="term" value="C:endoplasmic reticulum membrane"/>
    <property type="evidence" value="ECO:0007669"/>
    <property type="project" value="UniProtKB-SubCell"/>
</dbReference>
<dbReference type="InterPro" id="IPR011047">
    <property type="entry name" value="Quinoprotein_ADH-like_sf"/>
</dbReference>
<name>A0A9P0HBU6_NEZVI</name>
<dbReference type="PROSITE" id="PS00108">
    <property type="entry name" value="PROTEIN_KINASE_ST"/>
    <property type="match status" value="1"/>
</dbReference>
<dbReference type="Pfam" id="PF00069">
    <property type="entry name" value="Pkinase"/>
    <property type="match status" value="2"/>
</dbReference>
<keyword evidence="13" id="KW-1133">Transmembrane helix</keyword>
<evidence type="ECO:0000256" key="10">
    <source>
        <dbReference type="ARBA" id="ARBA00022824"/>
    </source>
</evidence>
<comment type="similarity">
    <text evidence="18">Belongs to the protein kinase superfamily. Ser/Thr protein kinase family. GCN2 subfamily.</text>
</comment>
<dbReference type="PROSITE" id="PS00107">
    <property type="entry name" value="PROTEIN_KINASE_ATP"/>
    <property type="match status" value="1"/>
</dbReference>
<evidence type="ECO:0000256" key="16">
    <source>
        <dbReference type="ARBA" id="ARBA00023180"/>
    </source>
</evidence>
<dbReference type="GO" id="GO:0034976">
    <property type="term" value="P:response to endoplasmic reticulum stress"/>
    <property type="evidence" value="ECO:0007669"/>
    <property type="project" value="UniProtKB-ARBA"/>
</dbReference>
<dbReference type="InterPro" id="IPR008271">
    <property type="entry name" value="Ser/Thr_kinase_AS"/>
</dbReference>
<keyword evidence="10" id="KW-0256">Endoplasmic reticulum</keyword>
<reference evidence="23" key="1">
    <citation type="submission" date="2022-01" db="EMBL/GenBank/DDBJ databases">
        <authorList>
            <person name="King R."/>
        </authorList>
    </citation>
    <scope>NUCLEOTIDE SEQUENCE</scope>
</reference>
<dbReference type="InterPro" id="IPR018391">
    <property type="entry name" value="PQQ_b-propeller_rpt"/>
</dbReference>
<dbReference type="SMART" id="SM00564">
    <property type="entry name" value="PQQ"/>
    <property type="match status" value="2"/>
</dbReference>
<keyword evidence="16" id="KW-0325">Glycoprotein</keyword>
<keyword evidence="7 21" id="KW-0732">Signal</keyword>
<evidence type="ECO:0000256" key="19">
    <source>
        <dbReference type="ARBA" id="ARBA00041500"/>
    </source>
</evidence>
<keyword evidence="17" id="KW-0834">Unfolded protein response</keyword>
<dbReference type="EC" id="2.7.11.1" evidence="2"/>
<evidence type="ECO:0000256" key="18">
    <source>
        <dbReference type="ARBA" id="ARBA00037982"/>
    </source>
</evidence>
<evidence type="ECO:0000256" key="9">
    <source>
        <dbReference type="ARBA" id="ARBA00022777"/>
    </source>
</evidence>
<evidence type="ECO:0000256" key="17">
    <source>
        <dbReference type="ARBA" id="ARBA00023230"/>
    </source>
</evidence>
<keyword evidence="4" id="KW-0597">Phosphoprotein</keyword>
<evidence type="ECO:0000313" key="23">
    <source>
        <dbReference type="EMBL" id="CAH1399067.1"/>
    </source>
</evidence>
<feature type="domain" description="Protein kinase" evidence="22">
    <location>
        <begin position="513"/>
        <end position="920"/>
    </location>
</feature>
<evidence type="ECO:0000256" key="21">
    <source>
        <dbReference type="SAM" id="SignalP"/>
    </source>
</evidence>
<comment type="subcellular location">
    <subcellularLocation>
        <location evidence="1">Endoplasmic reticulum membrane</location>
        <topology evidence="1">Single-pass type I membrane protein</topology>
    </subcellularLocation>
</comment>
<evidence type="ECO:0000256" key="8">
    <source>
        <dbReference type="ARBA" id="ARBA00022741"/>
    </source>
</evidence>
<keyword evidence="12" id="KW-0810">Translation regulation</keyword>
<dbReference type="GO" id="GO:0006986">
    <property type="term" value="P:response to unfolded protein"/>
    <property type="evidence" value="ECO:0007669"/>
    <property type="project" value="UniProtKB-KW"/>
</dbReference>
<keyword evidence="15" id="KW-0472">Membrane</keyword>
<dbReference type="GO" id="GO:0005634">
    <property type="term" value="C:nucleus"/>
    <property type="evidence" value="ECO:0007669"/>
    <property type="project" value="TreeGrafter"/>
</dbReference>
<keyword evidence="24" id="KW-1185">Reference proteome</keyword>
<dbReference type="SUPFAM" id="SSF56112">
    <property type="entry name" value="Protein kinase-like (PK-like)"/>
    <property type="match status" value="1"/>
</dbReference>
<dbReference type="Pfam" id="PF13360">
    <property type="entry name" value="PQQ_2"/>
    <property type="match status" value="1"/>
</dbReference>
<dbReference type="Gene3D" id="1.10.510.10">
    <property type="entry name" value="Transferase(Phosphotransferase) domain 1"/>
    <property type="match status" value="1"/>
</dbReference>
<evidence type="ECO:0000256" key="14">
    <source>
        <dbReference type="ARBA" id="ARBA00023016"/>
    </source>
</evidence>
<keyword evidence="6" id="KW-0812">Transmembrane</keyword>
<protein>
    <recommendedName>
        <fullName evidence="2">non-specific serine/threonine protein kinase</fullName>
        <ecNumber evidence="2">2.7.11.1</ecNumber>
    </recommendedName>
    <alternativeName>
        <fullName evidence="19">PRKR-like endoplasmic reticulum kinase</fullName>
    </alternativeName>
</protein>
<dbReference type="Gene3D" id="3.30.200.20">
    <property type="entry name" value="Phosphorylase Kinase, domain 1"/>
    <property type="match status" value="1"/>
</dbReference>
<dbReference type="InterPro" id="IPR050339">
    <property type="entry name" value="CC_SR_Kinase"/>
</dbReference>
<keyword evidence="11 20" id="KW-0067">ATP-binding</keyword>
<dbReference type="InterPro" id="IPR000719">
    <property type="entry name" value="Prot_kinase_dom"/>
</dbReference>
<dbReference type="InterPro" id="IPR017441">
    <property type="entry name" value="Protein_kinase_ATP_BS"/>
</dbReference>
<dbReference type="FunFam" id="1.10.510.10:FF:000251">
    <property type="entry name" value="eukaryotic translation initiation factor 2-alpha kinase 3"/>
    <property type="match status" value="1"/>
</dbReference>
<dbReference type="InterPro" id="IPR015943">
    <property type="entry name" value="WD40/YVTN_repeat-like_dom_sf"/>
</dbReference>
<evidence type="ECO:0000256" key="13">
    <source>
        <dbReference type="ARBA" id="ARBA00022989"/>
    </source>
</evidence>
<keyword evidence="9" id="KW-0418">Kinase</keyword>
<evidence type="ECO:0000313" key="24">
    <source>
        <dbReference type="Proteomes" id="UP001152798"/>
    </source>
</evidence>
<dbReference type="InterPro" id="IPR002372">
    <property type="entry name" value="PQQ_rpt_dom"/>
</dbReference>
<keyword evidence="3" id="KW-0723">Serine/threonine-protein kinase</keyword>
<keyword evidence="5" id="KW-0808">Transferase</keyword>
<keyword evidence="14" id="KW-0346">Stress response</keyword>
<evidence type="ECO:0000256" key="4">
    <source>
        <dbReference type="ARBA" id="ARBA00022553"/>
    </source>
</evidence>
<evidence type="ECO:0000256" key="15">
    <source>
        <dbReference type="ARBA" id="ARBA00023136"/>
    </source>
</evidence>
<dbReference type="AlphaFoldDB" id="A0A9P0HBU6"/>
<organism evidence="23 24">
    <name type="scientific">Nezara viridula</name>
    <name type="common">Southern green stink bug</name>
    <name type="synonym">Cimex viridulus</name>
    <dbReference type="NCBI Taxonomy" id="85310"/>
    <lineage>
        <taxon>Eukaryota</taxon>
        <taxon>Metazoa</taxon>
        <taxon>Ecdysozoa</taxon>
        <taxon>Arthropoda</taxon>
        <taxon>Hexapoda</taxon>
        <taxon>Insecta</taxon>
        <taxon>Pterygota</taxon>
        <taxon>Neoptera</taxon>
        <taxon>Paraneoptera</taxon>
        <taxon>Hemiptera</taxon>
        <taxon>Heteroptera</taxon>
        <taxon>Panheteroptera</taxon>
        <taxon>Pentatomomorpha</taxon>
        <taxon>Pentatomoidea</taxon>
        <taxon>Pentatomidae</taxon>
        <taxon>Pentatominae</taxon>
        <taxon>Nezara</taxon>
    </lineage>
</organism>
<dbReference type="Gene3D" id="2.130.10.10">
    <property type="entry name" value="YVTN repeat-like/Quinoprotein amine dehydrogenase"/>
    <property type="match status" value="1"/>
</dbReference>
<dbReference type="GO" id="GO:0005524">
    <property type="term" value="F:ATP binding"/>
    <property type="evidence" value="ECO:0007669"/>
    <property type="project" value="UniProtKB-UniRule"/>
</dbReference>
<dbReference type="EMBL" id="OV725080">
    <property type="protein sequence ID" value="CAH1399067.1"/>
    <property type="molecule type" value="Genomic_DNA"/>
</dbReference>
<gene>
    <name evidence="23" type="ORF">NEZAVI_LOCUS8593</name>
</gene>
<keyword evidence="8 20" id="KW-0547">Nucleotide-binding</keyword>
<dbReference type="OrthoDB" id="341578at2759"/>
<evidence type="ECO:0000256" key="20">
    <source>
        <dbReference type="PROSITE-ProRule" id="PRU10141"/>
    </source>
</evidence>
<dbReference type="PANTHER" id="PTHR11042">
    <property type="entry name" value="EUKARYOTIC TRANSLATION INITIATION FACTOR 2-ALPHA KINASE EIF2-ALPHA KINASE -RELATED"/>
    <property type="match status" value="1"/>
</dbReference>